<gene>
    <name evidence="1" type="ORF">PBS001_LOCUS5333</name>
</gene>
<evidence type="ECO:0000313" key="2">
    <source>
        <dbReference type="Proteomes" id="UP001158986"/>
    </source>
</evidence>
<comment type="caution">
    <text evidence="1">The sequence shown here is derived from an EMBL/GenBank/DDBJ whole genome shotgun (WGS) entry which is preliminary data.</text>
</comment>
<proteinExistence type="predicted"/>
<dbReference type="Proteomes" id="UP001158986">
    <property type="component" value="Unassembled WGS sequence"/>
</dbReference>
<organism evidence="1 2">
    <name type="scientific">Peronospora belbahrii</name>
    <dbReference type="NCBI Taxonomy" id="622444"/>
    <lineage>
        <taxon>Eukaryota</taxon>
        <taxon>Sar</taxon>
        <taxon>Stramenopiles</taxon>
        <taxon>Oomycota</taxon>
        <taxon>Peronosporomycetes</taxon>
        <taxon>Peronosporales</taxon>
        <taxon>Peronosporaceae</taxon>
        <taxon>Peronospora</taxon>
    </lineage>
</organism>
<evidence type="ECO:0008006" key="3">
    <source>
        <dbReference type="Google" id="ProtNLM"/>
    </source>
</evidence>
<keyword evidence="2" id="KW-1185">Reference proteome</keyword>
<evidence type="ECO:0000313" key="1">
    <source>
        <dbReference type="EMBL" id="CAH0518776.1"/>
    </source>
</evidence>
<accession>A0ABN8D2Y5</accession>
<sequence length="88" mass="10341">MKGRLIVVRSTDPVLYTGVCNVDFRVNRRNRRQQNEKGTHLLYASYSTLRSSRQFVCQFVEVVMMTTNASLEFVKLNAEVFNRAPYYR</sequence>
<dbReference type="EMBL" id="CAKLCB010000267">
    <property type="protein sequence ID" value="CAH0518776.1"/>
    <property type="molecule type" value="Genomic_DNA"/>
</dbReference>
<name>A0ABN8D2Y5_9STRA</name>
<protein>
    <recommendedName>
        <fullName evidence="3">GIY-YIG domain-containing protein</fullName>
    </recommendedName>
</protein>
<reference evidence="1 2" key="1">
    <citation type="submission" date="2021-11" db="EMBL/GenBank/DDBJ databases">
        <authorList>
            <person name="Islam A."/>
            <person name="Islam S."/>
            <person name="Flora M.S."/>
            <person name="Rahman M."/>
            <person name="Ziaur R.M."/>
            <person name="Epstein J.H."/>
            <person name="Hassan M."/>
            <person name="Klassen M."/>
            <person name="Woodard K."/>
            <person name="Webb A."/>
            <person name="Webby R.J."/>
            <person name="El Zowalaty M.E."/>
        </authorList>
    </citation>
    <scope>NUCLEOTIDE SEQUENCE [LARGE SCALE GENOMIC DNA]</scope>
    <source>
        <strain evidence="1">Pbs1</strain>
    </source>
</reference>